<dbReference type="AlphaFoldDB" id="A0A8H3I9R1"/>
<comment type="caution">
    <text evidence="2">The sequence shown here is derived from an EMBL/GenBank/DDBJ whole genome shotgun (WGS) entry which is preliminary data.</text>
</comment>
<dbReference type="PANTHER" id="PTHR10826:SF1">
    <property type="entry name" value="COMPLEMENT COMPONENT 1 Q SUBCOMPONENT-BINDING PROTEIN, MITOCHONDRIAL"/>
    <property type="match status" value="1"/>
</dbReference>
<evidence type="ECO:0008006" key="4">
    <source>
        <dbReference type="Google" id="ProtNLM"/>
    </source>
</evidence>
<dbReference type="InterPro" id="IPR036561">
    <property type="entry name" value="MAM33_sf"/>
</dbReference>
<sequence length="328" mass="36790">MLALRSFSRALPRSLSKSSMRCSQRPISTVHRSSLLQHPWKVASRPTYAAFSTSRSAREQEGEVDQELSAKIESELRIEKDIRDSEQYPSNVQEYLDNSPFELHDTPGQEEVVLTRQYGDETIRLTFSIADLNNMDQDPDQLSEDQALEDDFGDDHPADTQSGGAQTKGAINQGRTKGGNINVAPEDRIAPADREELADDESPSGEEGAEEPSFPTRINVTIQKPGKGCMQVETLATDGMIQIDNVYYYQNAELADAQTADLNWSKRNVYAGPPFGNLDEDLQVLVERYLDERGINTSLALFVPDYVDLKEQREYLSWLSSRPPSHLM</sequence>
<dbReference type="PANTHER" id="PTHR10826">
    <property type="entry name" value="COMPLEMENT COMPONENT 1"/>
    <property type="match status" value="1"/>
</dbReference>
<dbReference type="GO" id="GO:0042256">
    <property type="term" value="P:cytosolic ribosome assembly"/>
    <property type="evidence" value="ECO:0007669"/>
    <property type="project" value="TreeGrafter"/>
</dbReference>
<reference evidence="2" key="1">
    <citation type="submission" date="2021-03" db="EMBL/GenBank/DDBJ databases">
        <authorList>
            <person name="Tagirdzhanova G."/>
        </authorList>
    </citation>
    <scope>NUCLEOTIDE SEQUENCE</scope>
</reference>
<gene>
    <name evidence="2" type="ORF">HETSPECPRED_004177</name>
</gene>
<feature type="compositionally biased region" description="Acidic residues" evidence="1">
    <location>
        <begin position="196"/>
        <end position="210"/>
    </location>
</feature>
<dbReference type="InterPro" id="IPR003428">
    <property type="entry name" value="MAM33"/>
</dbReference>
<feature type="region of interest" description="Disordered" evidence="1">
    <location>
        <begin position="147"/>
        <end position="215"/>
    </location>
</feature>
<evidence type="ECO:0000313" key="2">
    <source>
        <dbReference type="EMBL" id="CAF9920152.1"/>
    </source>
</evidence>
<dbReference type="SUPFAM" id="SSF54529">
    <property type="entry name" value="Mitochondrial glycoprotein MAM33-like"/>
    <property type="match status" value="1"/>
</dbReference>
<feature type="compositionally biased region" description="Polar residues" evidence="1">
    <location>
        <begin position="159"/>
        <end position="175"/>
    </location>
</feature>
<dbReference type="GO" id="GO:0005759">
    <property type="term" value="C:mitochondrial matrix"/>
    <property type="evidence" value="ECO:0007669"/>
    <property type="project" value="InterPro"/>
</dbReference>
<evidence type="ECO:0000256" key="1">
    <source>
        <dbReference type="SAM" id="MobiDB-lite"/>
    </source>
</evidence>
<dbReference type="OrthoDB" id="278212at2759"/>
<name>A0A8H3I9R1_9LECA</name>
<dbReference type="Pfam" id="PF02330">
    <property type="entry name" value="MAM33"/>
    <property type="match status" value="1"/>
</dbReference>
<keyword evidence="3" id="KW-1185">Reference proteome</keyword>
<protein>
    <recommendedName>
        <fullName evidence="4">Mitochondrial glyco protein</fullName>
    </recommendedName>
</protein>
<organism evidence="2 3">
    <name type="scientific">Heterodermia speciosa</name>
    <dbReference type="NCBI Taxonomy" id="116794"/>
    <lineage>
        <taxon>Eukaryota</taxon>
        <taxon>Fungi</taxon>
        <taxon>Dikarya</taxon>
        <taxon>Ascomycota</taxon>
        <taxon>Pezizomycotina</taxon>
        <taxon>Lecanoromycetes</taxon>
        <taxon>OSLEUM clade</taxon>
        <taxon>Lecanoromycetidae</taxon>
        <taxon>Caliciales</taxon>
        <taxon>Physciaceae</taxon>
        <taxon>Heterodermia</taxon>
    </lineage>
</organism>
<evidence type="ECO:0000313" key="3">
    <source>
        <dbReference type="Proteomes" id="UP000664521"/>
    </source>
</evidence>
<dbReference type="Gene3D" id="3.10.280.10">
    <property type="entry name" value="Mitochondrial glycoprotein"/>
    <property type="match status" value="1"/>
</dbReference>
<dbReference type="Proteomes" id="UP000664521">
    <property type="component" value="Unassembled WGS sequence"/>
</dbReference>
<feature type="compositionally biased region" description="Basic and acidic residues" evidence="1">
    <location>
        <begin position="185"/>
        <end position="195"/>
    </location>
</feature>
<proteinExistence type="predicted"/>
<dbReference type="EMBL" id="CAJPDS010000025">
    <property type="protein sequence ID" value="CAF9920152.1"/>
    <property type="molecule type" value="Genomic_DNA"/>
</dbReference>
<accession>A0A8H3I9R1</accession>